<name>A0ACB0ZGJ9_MELEN</name>
<organism evidence="1 2">
    <name type="scientific">Meloidogyne enterolobii</name>
    <name type="common">Root-knot nematode worm</name>
    <name type="synonym">Meloidogyne mayaguensis</name>
    <dbReference type="NCBI Taxonomy" id="390850"/>
    <lineage>
        <taxon>Eukaryota</taxon>
        <taxon>Metazoa</taxon>
        <taxon>Ecdysozoa</taxon>
        <taxon>Nematoda</taxon>
        <taxon>Chromadorea</taxon>
        <taxon>Rhabditida</taxon>
        <taxon>Tylenchina</taxon>
        <taxon>Tylenchomorpha</taxon>
        <taxon>Tylenchoidea</taxon>
        <taxon>Meloidogynidae</taxon>
        <taxon>Meloidogyninae</taxon>
        <taxon>Meloidogyne</taxon>
    </lineage>
</organism>
<comment type="caution">
    <text evidence="1">The sequence shown here is derived from an EMBL/GenBank/DDBJ whole genome shotgun (WGS) entry which is preliminary data.</text>
</comment>
<proteinExistence type="predicted"/>
<sequence length="209" mass="24559">MNVTLIDDSSEEYTRSHFIFVDRKWMSELRYILGTGFEQPFVEDKSLLRDVNNDNGVLIKSKKLETVLKDRLNKLIEYVNNQEREMKHGGEAFLRILNKSEIFDIDTTKDKPLAMIRKYGSIDKLENEEKQKAFHFKGKWSSKSIKEPSKHANKMLKHEGKAIKLFDMNNEIKDFEHEPDAVEQISFDLFFCADSVNDNIRNKFLGNFK</sequence>
<evidence type="ECO:0000313" key="1">
    <source>
        <dbReference type="EMBL" id="CAK5077482.1"/>
    </source>
</evidence>
<dbReference type="EMBL" id="CAVMJV010000032">
    <property type="protein sequence ID" value="CAK5077482.1"/>
    <property type="molecule type" value="Genomic_DNA"/>
</dbReference>
<reference evidence="1" key="1">
    <citation type="submission" date="2023-11" db="EMBL/GenBank/DDBJ databases">
        <authorList>
            <person name="Poullet M."/>
        </authorList>
    </citation>
    <scope>NUCLEOTIDE SEQUENCE</scope>
    <source>
        <strain evidence="1">E1834</strain>
    </source>
</reference>
<accession>A0ACB0ZGJ9</accession>
<evidence type="ECO:0000313" key="2">
    <source>
        <dbReference type="Proteomes" id="UP001497535"/>
    </source>
</evidence>
<dbReference type="Proteomes" id="UP001497535">
    <property type="component" value="Unassembled WGS sequence"/>
</dbReference>
<protein>
    <submittedName>
        <fullName evidence="1">Uncharacterized protein</fullName>
    </submittedName>
</protein>
<gene>
    <name evidence="1" type="ORF">MENTE1834_LOCUS24403</name>
</gene>
<keyword evidence="2" id="KW-1185">Reference proteome</keyword>